<reference evidence="2 3" key="1">
    <citation type="submission" date="2018-09" db="EMBL/GenBank/DDBJ databases">
        <title>Marinorhizobium profundi gen. nov., sp. nov., isolated from a deep-sea sediment sample from the New Britain Trench and proposal of Marinorhizobiaceae fam. nov. in the order Rhizobiales of the class Alphaproteobacteria.</title>
        <authorList>
            <person name="Cao J."/>
        </authorList>
    </citation>
    <scope>NUCLEOTIDE SEQUENCE [LARGE SCALE GENOMIC DNA]</scope>
    <source>
        <strain evidence="2 3">WS11</strain>
    </source>
</reference>
<keyword evidence="3" id="KW-1185">Reference proteome</keyword>
<dbReference type="Pfam" id="PF20275">
    <property type="entry name" value="CTD10"/>
    <property type="match status" value="1"/>
</dbReference>
<gene>
    <name evidence="2" type="ORF">D5400_14280</name>
</gene>
<dbReference type="InterPro" id="IPR046919">
    <property type="entry name" value="ABC-3C_CTD10"/>
</dbReference>
<protein>
    <recommendedName>
        <fullName evidence="1">ABC-three component systems C-terminal domain-containing protein</fullName>
    </recommendedName>
</protein>
<dbReference type="OrthoDB" id="596297at2"/>
<evidence type="ECO:0000259" key="1">
    <source>
        <dbReference type="Pfam" id="PF20275"/>
    </source>
</evidence>
<evidence type="ECO:0000313" key="2">
    <source>
        <dbReference type="EMBL" id="AZN72290.1"/>
    </source>
</evidence>
<dbReference type="Proteomes" id="UP000268192">
    <property type="component" value="Chromosome"/>
</dbReference>
<dbReference type="KEGG" id="abaw:D5400_14280"/>
<evidence type="ECO:0000313" key="3">
    <source>
        <dbReference type="Proteomes" id="UP000268192"/>
    </source>
</evidence>
<name>A0A3Q8XR69_9HYPH</name>
<dbReference type="AlphaFoldDB" id="A0A3Q8XR69"/>
<organism evidence="2 3">
    <name type="scientific">Georhizobium profundi</name>
    <dbReference type="NCBI Taxonomy" id="2341112"/>
    <lineage>
        <taxon>Bacteria</taxon>
        <taxon>Pseudomonadati</taxon>
        <taxon>Pseudomonadota</taxon>
        <taxon>Alphaproteobacteria</taxon>
        <taxon>Hyphomicrobiales</taxon>
        <taxon>Rhizobiaceae</taxon>
        <taxon>Georhizobium</taxon>
    </lineage>
</organism>
<dbReference type="RefSeq" id="WP_126010607.1">
    <property type="nucleotide sequence ID" value="NZ_CP032509.1"/>
</dbReference>
<feature type="domain" description="ABC-three component systems C-terminal" evidence="1">
    <location>
        <begin position="199"/>
        <end position="299"/>
    </location>
</feature>
<dbReference type="EMBL" id="CP032509">
    <property type="protein sequence ID" value="AZN72290.1"/>
    <property type="molecule type" value="Genomic_DNA"/>
</dbReference>
<sequence length="307" mass="34297">MSEFDWEWQKLRAECELKDLEGDAFETRFQEIAKSAWKEDFTPTIPMGSRGDLKCDGFRRSTGTVYQCYGPRYGQVAVAEALRKIDEDFKGASGHWGDTLREWKFVVNLFRDRVPSEIVRSIANLSEVLKVAAGAFNRSDIIDLIRSLPAPERAALYGRAPRTVDMAKITYANLGRALATLKKAISIDRMEPIPISASLAKKVRFNLLPDSTRHFLSIGQAGVPKVRNYLAEQADPEESERMAEGFRSRYGECVAEALEPEKIFAEMLSFAGGNSGESDRDAAALAIVTHFFVTCQIFEIPPEGAQE</sequence>
<proteinExistence type="predicted"/>
<accession>A0A3Q8XR69</accession>